<reference evidence="1 2" key="1">
    <citation type="submission" date="2016-10" db="EMBL/GenBank/DDBJ databases">
        <authorList>
            <person name="de Groot N.N."/>
        </authorList>
    </citation>
    <scope>NUCLEOTIDE SEQUENCE [LARGE SCALE GENOMIC DNA]</scope>
    <source>
        <strain evidence="1 2">CGMCC 1.3801</strain>
    </source>
</reference>
<protein>
    <submittedName>
        <fullName evidence="1">Uncharacterized protein</fullName>
    </submittedName>
</protein>
<dbReference type="EMBL" id="FMTY01000004">
    <property type="protein sequence ID" value="SCX13124.1"/>
    <property type="molecule type" value="Genomic_DNA"/>
</dbReference>
<evidence type="ECO:0000313" key="2">
    <source>
        <dbReference type="Proteomes" id="UP000182124"/>
    </source>
</evidence>
<accession>A0A1G4VWT3</accession>
<dbReference type="Proteomes" id="UP000182124">
    <property type="component" value="Unassembled WGS sequence"/>
</dbReference>
<sequence>MKAKYTNRNPNTKIENLNFLEINGLKKVLQEIDVSVLELQKYVYLCTHLLKQLLVL</sequence>
<gene>
    <name evidence="1" type="ORF">SAMN02927925_01906</name>
</gene>
<dbReference type="AlphaFoldDB" id="A0A1G4VWT3"/>
<organism evidence="1 2">
    <name type="scientific">Flavobacterium saliperosum</name>
    <dbReference type="NCBI Taxonomy" id="329186"/>
    <lineage>
        <taxon>Bacteria</taxon>
        <taxon>Pseudomonadati</taxon>
        <taxon>Bacteroidota</taxon>
        <taxon>Flavobacteriia</taxon>
        <taxon>Flavobacteriales</taxon>
        <taxon>Flavobacteriaceae</taxon>
        <taxon>Flavobacterium</taxon>
    </lineage>
</organism>
<evidence type="ECO:0000313" key="1">
    <source>
        <dbReference type="EMBL" id="SCX13124.1"/>
    </source>
</evidence>
<name>A0A1G4VWT3_9FLAO</name>
<proteinExistence type="predicted"/>